<dbReference type="Pfam" id="PF00089">
    <property type="entry name" value="Trypsin"/>
    <property type="match status" value="1"/>
</dbReference>
<protein>
    <recommendedName>
        <fullName evidence="3">Peptidase S1 domain-containing protein</fullName>
    </recommendedName>
</protein>
<evidence type="ECO:0000313" key="4">
    <source>
        <dbReference type="EMBL" id="CAG2066481.1"/>
    </source>
</evidence>
<dbReference type="PRINTS" id="PR00722">
    <property type="entry name" value="CHYMOTRYPSIN"/>
</dbReference>
<feature type="domain" description="Peptidase S1" evidence="3">
    <location>
        <begin position="58"/>
        <end position="167"/>
    </location>
</feature>
<feature type="region of interest" description="Disordered" evidence="2">
    <location>
        <begin position="1"/>
        <end position="57"/>
    </location>
</feature>
<dbReference type="PROSITE" id="PS50240">
    <property type="entry name" value="TRYPSIN_DOM"/>
    <property type="match status" value="1"/>
</dbReference>
<dbReference type="Gene3D" id="2.40.10.10">
    <property type="entry name" value="Trypsin-like serine proteases"/>
    <property type="match status" value="1"/>
</dbReference>
<gene>
    <name evidence="4" type="ORF">TPAB3V08_LOCUS13424</name>
</gene>
<dbReference type="EMBL" id="CAJPIN010054836">
    <property type="protein sequence ID" value="CAG2066481.1"/>
    <property type="molecule type" value="Genomic_DNA"/>
</dbReference>
<comment type="caution">
    <text evidence="4">The sequence shown here is derived from an EMBL/GenBank/DDBJ whole genome shotgun (WGS) entry which is preliminary data.</text>
</comment>
<organism evidence="4 5">
    <name type="scientific">Timema podura</name>
    <name type="common">Walking stick</name>
    <dbReference type="NCBI Taxonomy" id="61482"/>
    <lineage>
        <taxon>Eukaryota</taxon>
        <taxon>Metazoa</taxon>
        <taxon>Ecdysozoa</taxon>
        <taxon>Arthropoda</taxon>
        <taxon>Hexapoda</taxon>
        <taxon>Insecta</taxon>
        <taxon>Pterygota</taxon>
        <taxon>Neoptera</taxon>
        <taxon>Polyneoptera</taxon>
        <taxon>Phasmatodea</taxon>
        <taxon>Timematodea</taxon>
        <taxon>Timematoidea</taxon>
        <taxon>Timematidae</taxon>
        <taxon>Timema</taxon>
    </lineage>
</organism>
<feature type="non-terminal residue" evidence="4">
    <location>
        <position position="1"/>
    </location>
</feature>
<proteinExistence type="predicted"/>
<dbReference type="InterPro" id="IPR001254">
    <property type="entry name" value="Trypsin_dom"/>
</dbReference>
<dbReference type="PANTHER" id="PTHR24252:SF7">
    <property type="entry name" value="HYALIN"/>
    <property type="match status" value="1"/>
</dbReference>
<keyword evidence="1" id="KW-1015">Disulfide bond</keyword>
<dbReference type="InterPro" id="IPR001314">
    <property type="entry name" value="Peptidase_S1A"/>
</dbReference>
<dbReference type="Proteomes" id="UP001153148">
    <property type="component" value="Unassembled WGS sequence"/>
</dbReference>
<reference evidence="4" key="1">
    <citation type="submission" date="2021-03" db="EMBL/GenBank/DDBJ databases">
        <authorList>
            <person name="Tran Van P."/>
        </authorList>
    </citation>
    <scope>NUCLEOTIDE SEQUENCE</scope>
</reference>
<dbReference type="InterPro" id="IPR009003">
    <property type="entry name" value="Peptidase_S1_PA"/>
</dbReference>
<dbReference type="InterPro" id="IPR043504">
    <property type="entry name" value="Peptidase_S1_PA_chymotrypsin"/>
</dbReference>
<evidence type="ECO:0000256" key="1">
    <source>
        <dbReference type="ARBA" id="ARBA00023157"/>
    </source>
</evidence>
<keyword evidence="5" id="KW-1185">Reference proteome</keyword>
<dbReference type="SUPFAM" id="SSF50494">
    <property type="entry name" value="Trypsin-like serine proteases"/>
    <property type="match status" value="1"/>
</dbReference>
<evidence type="ECO:0000256" key="2">
    <source>
        <dbReference type="SAM" id="MobiDB-lite"/>
    </source>
</evidence>
<evidence type="ECO:0000313" key="5">
    <source>
        <dbReference type="Proteomes" id="UP001153148"/>
    </source>
</evidence>
<evidence type="ECO:0000259" key="3">
    <source>
        <dbReference type="PROSITE" id="PS50240"/>
    </source>
</evidence>
<dbReference type="PROSITE" id="PS00134">
    <property type="entry name" value="TRYPSIN_HIS"/>
    <property type="match status" value="1"/>
</dbReference>
<dbReference type="PANTHER" id="PTHR24252">
    <property type="entry name" value="ACROSIN-RELATED"/>
    <property type="match status" value="1"/>
</dbReference>
<accession>A0ABN7PHB0</accession>
<dbReference type="SMART" id="SM00020">
    <property type="entry name" value="Tryp_SPc"/>
    <property type="match status" value="1"/>
</dbReference>
<dbReference type="InterPro" id="IPR018114">
    <property type="entry name" value="TRYPSIN_HIS"/>
</dbReference>
<sequence length="179" mass="20255">CVLNPGPRHNHHLSLGQQTEVESSSRRRTRPILLETNRHEPPQRPRKGHGHLYPSRRISNGDVAEVGQFPWQVALSIDRHTACGASLISEEWVLTAAHCVYNKSNVSLLIGSRNRQREDEGSLEMTSKEFIVHPKYSQGTNYDLALIKLPRVVLLTGQYSQSLVGYWIIKVTSTYLATF</sequence>
<name>A0ABN7PHB0_TIMPD</name>